<name>A0A7G7BKI4_9ACTN</name>
<keyword evidence="2" id="KW-1185">Reference proteome</keyword>
<accession>A0A7G7BKI4</accession>
<dbReference type="RefSeq" id="WP_185299352.1">
    <property type="nucleotide sequence ID" value="NZ_CP045702.1"/>
</dbReference>
<evidence type="ECO:0000313" key="2">
    <source>
        <dbReference type="Proteomes" id="UP000515307"/>
    </source>
</evidence>
<organism evidence="1 2">
    <name type="scientific">Streptomyces finlayi</name>
    <dbReference type="NCBI Taxonomy" id="67296"/>
    <lineage>
        <taxon>Bacteria</taxon>
        <taxon>Bacillati</taxon>
        <taxon>Actinomycetota</taxon>
        <taxon>Actinomycetes</taxon>
        <taxon>Kitasatosporales</taxon>
        <taxon>Streptomycetaceae</taxon>
        <taxon>Streptomyces</taxon>
    </lineage>
</organism>
<proteinExistence type="predicted"/>
<dbReference type="AlphaFoldDB" id="A0A7G7BKI4"/>
<protein>
    <submittedName>
        <fullName evidence="1">Uncharacterized protein</fullName>
    </submittedName>
</protein>
<dbReference type="KEGG" id="sfiy:F0344_15485"/>
<dbReference type="EMBL" id="CP045702">
    <property type="protein sequence ID" value="QNE75849.1"/>
    <property type="molecule type" value="Genomic_DNA"/>
</dbReference>
<sequence>MLRIALCTLAAITVSGATVGRTMSQGDEWFLSAVFWGVTLALTMLGEQVGSAA</sequence>
<dbReference type="Proteomes" id="UP000515307">
    <property type="component" value="Chromosome"/>
</dbReference>
<evidence type="ECO:0000313" key="1">
    <source>
        <dbReference type="EMBL" id="QNE75849.1"/>
    </source>
</evidence>
<gene>
    <name evidence="1" type="ORF">F0344_15485</name>
</gene>
<reference evidence="2" key="1">
    <citation type="submission" date="2019-10" db="EMBL/GenBank/DDBJ databases">
        <title>Antimicrobial potential of Antarctic Bacteria.</title>
        <authorList>
            <person name="Benaud N."/>
            <person name="Edwards R.J."/>
            <person name="Ferrari B.C."/>
        </authorList>
    </citation>
    <scope>NUCLEOTIDE SEQUENCE [LARGE SCALE GENOMIC DNA]</scope>
    <source>
        <strain evidence="2">NBSH44</strain>
    </source>
</reference>